<evidence type="ECO:0000313" key="7">
    <source>
        <dbReference type="Proteomes" id="UP001266305"/>
    </source>
</evidence>
<evidence type="ECO:0000256" key="2">
    <source>
        <dbReference type="ARBA" id="ARBA00022692"/>
    </source>
</evidence>
<evidence type="ECO:0000256" key="3">
    <source>
        <dbReference type="ARBA" id="ARBA00022989"/>
    </source>
</evidence>
<keyword evidence="4 5" id="KW-0472">Membrane</keyword>
<keyword evidence="3 5" id="KW-1133">Transmembrane helix</keyword>
<organism evidence="6 7">
    <name type="scientific">Saguinus oedipus</name>
    <name type="common">Cotton-top tamarin</name>
    <name type="synonym">Oedipomidas oedipus</name>
    <dbReference type="NCBI Taxonomy" id="9490"/>
    <lineage>
        <taxon>Eukaryota</taxon>
        <taxon>Metazoa</taxon>
        <taxon>Chordata</taxon>
        <taxon>Craniata</taxon>
        <taxon>Vertebrata</taxon>
        <taxon>Euteleostomi</taxon>
        <taxon>Mammalia</taxon>
        <taxon>Eutheria</taxon>
        <taxon>Euarchontoglires</taxon>
        <taxon>Primates</taxon>
        <taxon>Haplorrhini</taxon>
        <taxon>Platyrrhini</taxon>
        <taxon>Cebidae</taxon>
        <taxon>Callitrichinae</taxon>
        <taxon>Saguinus</taxon>
    </lineage>
</organism>
<reference evidence="6 7" key="1">
    <citation type="submission" date="2023-05" db="EMBL/GenBank/DDBJ databases">
        <title>B98-5 Cell Line De Novo Hybrid Assembly: An Optical Mapping Approach.</title>
        <authorList>
            <person name="Kananen K."/>
            <person name="Auerbach J.A."/>
            <person name="Kautto E."/>
            <person name="Blachly J.S."/>
        </authorList>
    </citation>
    <scope>NUCLEOTIDE SEQUENCE [LARGE SCALE GENOMIC DNA]</scope>
    <source>
        <strain evidence="6">B95-8</strain>
        <tissue evidence="6">Cell line</tissue>
    </source>
</reference>
<feature type="transmembrane region" description="Helical" evidence="5">
    <location>
        <begin position="550"/>
        <end position="575"/>
    </location>
</feature>
<protein>
    <submittedName>
        <fullName evidence="6">Adhesion G-protein coupled receptor G4</fullName>
    </submittedName>
</protein>
<keyword evidence="6" id="KW-0675">Receptor</keyword>
<name>A0ABQ9TH19_SAGOE</name>
<dbReference type="InterPro" id="IPR000832">
    <property type="entry name" value="GPCR_2_secretin-like"/>
</dbReference>
<dbReference type="Gene3D" id="1.20.1070.10">
    <property type="entry name" value="Rhodopsin 7-helix transmembrane proteins"/>
    <property type="match status" value="1"/>
</dbReference>
<dbReference type="Proteomes" id="UP001266305">
    <property type="component" value="Unassembled WGS sequence"/>
</dbReference>
<comment type="subcellular location">
    <subcellularLocation>
        <location evidence="1">Membrane</location>
        <topology evidence="1">Multi-pass membrane protein</topology>
    </subcellularLocation>
</comment>
<dbReference type="EMBL" id="JASSZA010000023">
    <property type="protein sequence ID" value="KAK2084006.1"/>
    <property type="molecule type" value="Genomic_DNA"/>
</dbReference>
<dbReference type="PANTHER" id="PTHR12011">
    <property type="entry name" value="ADHESION G-PROTEIN COUPLED RECEPTOR"/>
    <property type="match status" value="1"/>
</dbReference>
<evidence type="ECO:0000256" key="1">
    <source>
        <dbReference type="ARBA" id="ARBA00004141"/>
    </source>
</evidence>
<dbReference type="Pfam" id="PF00002">
    <property type="entry name" value="7tm_2"/>
    <property type="match status" value="1"/>
</dbReference>
<evidence type="ECO:0000313" key="6">
    <source>
        <dbReference type="EMBL" id="KAK2084006.1"/>
    </source>
</evidence>
<dbReference type="Gene3D" id="4.10.1240.10">
    <property type="entry name" value="GPCR, family 2, extracellular hormone receptor domain"/>
    <property type="match status" value="1"/>
</dbReference>
<evidence type="ECO:0000256" key="5">
    <source>
        <dbReference type="SAM" id="Phobius"/>
    </source>
</evidence>
<keyword evidence="2 5" id="KW-0812">Transmembrane</keyword>
<accession>A0ABQ9TH19</accession>
<evidence type="ECO:0000256" key="4">
    <source>
        <dbReference type="ARBA" id="ARBA00023136"/>
    </source>
</evidence>
<keyword evidence="7" id="KW-1185">Reference proteome</keyword>
<proteinExistence type="predicted"/>
<gene>
    <name evidence="6" type="primary">ADGRG4_2</name>
    <name evidence="6" type="ORF">P7K49_039242</name>
</gene>
<sequence length="649" mass="72705">MFSLAFEWTGNLLANESRELSKICLGHKFRKVIAVKWVDTEDISEEEMVMDRVIQPACCRFAMKRKWGGHNLGRGSEVFAVVKKVHEILNREVENSNNMESSFSSVQTRSPAPPRMLAIVDEGTFHPHSEWRLRWLSKAGWATTHTTLSTLEGKISRIRVIKPSECSPGNCKADETVSKYKGTYKWLLTNPTETAQTRCIKNEDGNATRICLISINTGKSQWEKPKFKQCKLLQELPDKIVDLANITISDEIQNKELQSTAVPTPNMVEKRAKGKDATQSDTEELKLWKNAEDVAEHILNLINESPSLDKEETKIIVSKVSDISQCDEISMNLTHIILQIINVVLEKQNDSASDLHEVSNEILRIIEHAGHKMEFSGQRANLMVAGLALAVLRMDHTFDGMAFSIHSYEEGTDPEPLTAQHNVKKSLRKDLNHDLSMPADVIIKNVTKALTTYVVSASVSDMFIQNLADPVVITLQHIEGNQEKRLGMVIADWGALRPAIFTGNIRGYHRISENFHTESTSPRTPGMGWADGIFQADLSRSTVDTVNEQILALITYTGCGISSIFLGVALLTYIAFHKLRKDYPAKILINLCTALLMLNLYTLKSIRNTEPKAVYTLPLVPYVPHLDSIRGLKYLSNSTPEDSAEDDPA</sequence>
<dbReference type="InterPro" id="IPR036445">
    <property type="entry name" value="GPCR_2_extracell_dom_sf"/>
</dbReference>
<dbReference type="PANTHER" id="PTHR12011:SF277">
    <property type="entry name" value="ADHESION G-PROTEIN COUPLED RECEPTOR G4"/>
    <property type="match status" value="1"/>
</dbReference>
<comment type="caution">
    <text evidence="6">The sequence shown here is derived from an EMBL/GenBank/DDBJ whole genome shotgun (WGS) entry which is preliminary data.</text>
</comment>